<keyword evidence="2" id="KW-0808">Transferase</keyword>
<dbReference type="FunFam" id="3.40.1190.20:FF:000011">
    <property type="entry name" value="2-dehydro-3-deoxygluconokinase, putative"/>
    <property type="match status" value="1"/>
</dbReference>
<evidence type="ECO:0000256" key="4">
    <source>
        <dbReference type="ARBA" id="ARBA00022777"/>
    </source>
</evidence>
<comment type="caution">
    <text evidence="16">The sequence shown here is derived from an EMBL/GenBank/DDBJ whole genome shotgun (WGS) entry which is preliminary data.</text>
</comment>
<accession>A0A264VVA2</accession>
<comment type="pathway">
    <text evidence="7">Carbohydrate acid metabolism; 2-dehydro-3-deoxy-D-gluconate degradation; D-glyceraldehyde 3-phosphate and pyruvate from 2-dehydro-3-deoxy-D-gluconate: step 1/2.</text>
</comment>
<dbReference type="STRING" id="587.RB151_015470"/>
<evidence type="ECO:0000256" key="6">
    <source>
        <dbReference type="ARBA" id="ARBA00023277"/>
    </source>
</evidence>
<dbReference type="CDD" id="cd01166">
    <property type="entry name" value="KdgK"/>
    <property type="match status" value="1"/>
</dbReference>
<reference evidence="16 17" key="1">
    <citation type="submission" date="2017-07" db="EMBL/GenBank/DDBJ databases">
        <title>blaIMP-27 on transferable plasmids in Proteus mirabilis and Providencia rettgeri.</title>
        <authorList>
            <person name="Potter R."/>
        </authorList>
    </citation>
    <scope>NUCLEOTIDE SEQUENCE [LARGE SCALE GENOMIC DNA]</scope>
    <source>
        <strain evidence="16 17">PR1</strain>
    </source>
</reference>
<evidence type="ECO:0000256" key="9">
    <source>
        <dbReference type="ARBA" id="ARBA00050729"/>
    </source>
</evidence>
<dbReference type="PANTHER" id="PTHR43085">
    <property type="entry name" value="HEXOKINASE FAMILY MEMBER"/>
    <property type="match status" value="1"/>
</dbReference>
<dbReference type="InterPro" id="IPR050306">
    <property type="entry name" value="PfkB_Carbo_kinase"/>
</dbReference>
<dbReference type="InterPro" id="IPR002173">
    <property type="entry name" value="Carboh/pur_kinase_PfkB_CS"/>
</dbReference>
<organism evidence="16 17">
    <name type="scientific">Providencia rettgeri</name>
    <dbReference type="NCBI Taxonomy" id="587"/>
    <lineage>
        <taxon>Bacteria</taxon>
        <taxon>Pseudomonadati</taxon>
        <taxon>Pseudomonadota</taxon>
        <taxon>Gammaproteobacteria</taxon>
        <taxon>Enterobacterales</taxon>
        <taxon>Morganellaceae</taxon>
        <taxon>Providencia</taxon>
    </lineage>
</organism>
<evidence type="ECO:0000256" key="5">
    <source>
        <dbReference type="ARBA" id="ARBA00022840"/>
    </source>
</evidence>
<dbReference type="SUPFAM" id="SSF53613">
    <property type="entry name" value="Ribokinase-like"/>
    <property type="match status" value="1"/>
</dbReference>
<dbReference type="Pfam" id="PF00294">
    <property type="entry name" value="PfkB"/>
    <property type="match status" value="1"/>
</dbReference>
<evidence type="ECO:0000256" key="7">
    <source>
        <dbReference type="ARBA" id="ARBA00043951"/>
    </source>
</evidence>
<comment type="catalytic activity">
    <reaction evidence="9">
        <text>2-dehydro-3-deoxy-D-gluconate + ATP = 2-dehydro-3-deoxy-6-phospho-D-gluconate + ADP + H(+)</text>
        <dbReference type="Rhea" id="RHEA:14797"/>
        <dbReference type="ChEBI" id="CHEBI:15378"/>
        <dbReference type="ChEBI" id="CHEBI:30616"/>
        <dbReference type="ChEBI" id="CHEBI:57569"/>
        <dbReference type="ChEBI" id="CHEBI:57990"/>
        <dbReference type="ChEBI" id="CHEBI:456216"/>
        <dbReference type="EC" id="2.7.1.45"/>
    </reaction>
</comment>
<proteinExistence type="inferred from homology"/>
<evidence type="ECO:0000256" key="13">
    <source>
        <dbReference type="ARBA" id="ARBA00075711"/>
    </source>
</evidence>
<evidence type="ECO:0000313" key="17">
    <source>
        <dbReference type="Proteomes" id="UP000216001"/>
    </source>
</evidence>
<keyword evidence="3" id="KW-0547">Nucleotide-binding</keyword>
<keyword evidence="6" id="KW-0119">Carbohydrate metabolism</keyword>
<dbReference type="InterPro" id="IPR011611">
    <property type="entry name" value="PfkB_dom"/>
</dbReference>
<evidence type="ECO:0000259" key="15">
    <source>
        <dbReference type="Pfam" id="PF00294"/>
    </source>
</evidence>
<gene>
    <name evidence="16" type="ORF">CHI95_07075</name>
</gene>
<dbReference type="GO" id="GO:0019698">
    <property type="term" value="P:D-galacturonate catabolic process"/>
    <property type="evidence" value="ECO:0007669"/>
    <property type="project" value="TreeGrafter"/>
</dbReference>
<dbReference type="GO" id="GO:0005524">
    <property type="term" value="F:ATP binding"/>
    <property type="evidence" value="ECO:0007669"/>
    <property type="project" value="UniProtKB-KW"/>
</dbReference>
<evidence type="ECO:0000313" key="16">
    <source>
        <dbReference type="EMBL" id="OZS75264.1"/>
    </source>
</evidence>
<dbReference type="Gene3D" id="3.40.1190.20">
    <property type="match status" value="1"/>
</dbReference>
<dbReference type="GO" id="GO:0006974">
    <property type="term" value="P:DNA damage response"/>
    <property type="evidence" value="ECO:0007669"/>
    <property type="project" value="TreeGrafter"/>
</dbReference>
<name>A0A264VVA2_PRORE</name>
<evidence type="ECO:0000256" key="3">
    <source>
        <dbReference type="ARBA" id="ARBA00022741"/>
    </source>
</evidence>
<evidence type="ECO:0000256" key="1">
    <source>
        <dbReference type="ARBA" id="ARBA00010688"/>
    </source>
</evidence>
<sequence length="319" mass="35373">MNTHPQVAVIGECMVELQKSGELYRQTFGGDTLNTALYLSRLTKDHGVTTRYITGLGQDPFSQQMLASWQQEGINTDEVFISDKHLPGMYLIETSADGERRFFYWRDNAAAKFWLDAVCLDHNSKAHTQQILNSQQFIYLSGISLAILPSASRQLLFEMLQQAKQHGAQIVFDNNYRPALWSSKQATQQAYQQILSLTDIAFLTFDDEQLLYGDIDETDAITRTQQYGVNEIVIKRGAGACFVIIDNERIEVPANKINHVVDTTAAGDSFSAGYLACRILGGNPCEAAKTGHLLAGTVIQHRGAIIPSEAMPTTALETC</sequence>
<evidence type="ECO:0000256" key="10">
    <source>
        <dbReference type="ARBA" id="ARBA00054997"/>
    </source>
</evidence>
<feature type="domain" description="Carbohydrate kinase PfkB" evidence="15">
    <location>
        <begin position="6"/>
        <end position="309"/>
    </location>
</feature>
<dbReference type="InterPro" id="IPR029056">
    <property type="entry name" value="Ribokinase-like"/>
</dbReference>
<keyword evidence="4 16" id="KW-0418">Kinase</keyword>
<evidence type="ECO:0000256" key="2">
    <source>
        <dbReference type="ARBA" id="ARBA00022679"/>
    </source>
</evidence>
<dbReference type="EMBL" id="NOWC01000006">
    <property type="protein sequence ID" value="OZS75264.1"/>
    <property type="molecule type" value="Genomic_DNA"/>
</dbReference>
<evidence type="ECO:0000256" key="8">
    <source>
        <dbReference type="ARBA" id="ARBA00044254"/>
    </source>
</evidence>
<dbReference type="Proteomes" id="UP000216001">
    <property type="component" value="Unassembled WGS sequence"/>
</dbReference>
<comment type="function">
    <text evidence="10">Catalyzes the phosphorylation of 2-keto-3-deoxygluconate (KDG) to produce 2-keto-3-deoxy-6-phosphogluconate (KDPG).</text>
</comment>
<dbReference type="PROSITE" id="PS00584">
    <property type="entry name" value="PFKB_KINASES_2"/>
    <property type="match status" value="1"/>
</dbReference>
<keyword evidence="5" id="KW-0067">ATP-binding</keyword>
<dbReference type="PANTHER" id="PTHR43085:SF15">
    <property type="entry name" value="2-DEHYDRO-3-DEOXYGLUCONOKINASE"/>
    <property type="match status" value="1"/>
</dbReference>
<protein>
    <recommendedName>
        <fullName evidence="12">2-dehydro-3-deoxygluconokinase</fullName>
        <ecNumber evidence="11">2.7.1.45</ecNumber>
    </recommendedName>
    <alternativeName>
        <fullName evidence="13">2-keto-3-deoxygluconokinase</fullName>
    </alternativeName>
    <alternativeName>
        <fullName evidence="14">3-deoxy-2-oxo-D-gluconate kinase</fullName>
    </alternativeName>
    <alternativeName>
        <fullName evidence="8">KDG kinase</fullName>
    </alternativeName>
</protein>
<dbReference type="EC" id="2.7.1.45" evidence="11"/>
<dbReference type="RefSeq" id="WP_094961199.1">
    <property type="nucleotide sequence ID" value="NZ_NOWC01000006.1"/>
</dbReference>
<comment type="similarity">
    <text evidence="1">Belongs to the carbohydrate kinase PfkB family.</text>
</comment>
<evidence type="ECO:0000256" key="14">
    <source>
        <dbReference type="ARBA" id="ARBA00080545"/>
    </source>
</evidence>
<dbReference type="GO" id="GO:0008673">
    <property type="term" value="F:2-dehydro-3-deoxygluconokinase activity"/>
    <property type="evidence" value="ECO:0007669"/>
    <property type="project" value="UniProtKB-EC"/>
</dbReference>
<dbReference type="GO" id="GO:0042840">
    <property type="term" value="P:D-glucuronate catabolic process"/>
    <property type="evidence" value="ECO:0007669"/>
    <property type="project" value="TreeGrafter"/>
</dbReference>
<evidence type="ECO:0000256" key="11">
    <source>
        <dbReference type="ARBA" id="ARBA00066369"/>
    </source>
</evidence>
<dbReference type="GO" id="GO:0005829">
    <property type="term" value="C:cytosol"/>
    <property type="evidence" value="ECO:0007669"/>
    <property type="project" value="TreeGrafter"/>
</dbReference>
<evidence type="ECO:0000256" key="12">
    <source>
        <dbReference type="ARBA" id="ARBA00067931"/>
    </source>
</evidence>
<dbReference type="AlphaFoldDB" id="A0A264VVA2"/>